<dbReference type="EMBL" id="BJXX01000167">
    <property type="protein sequence ID" value="GEN36110.1"/>
    <property type="molecule type" value="Genomic_DNA"/>
</dbReference>
<keyword evidence="2" id="KW-1185">Reference proteome</keyword>
<dbReference type="Proteomes" id="UP000321157">
    <property type="component" value="Unassembled WGS sequence"/>
</dbReference>
<dbReference type="OrthoDB" id="2629980at2"/>
<sequence length="149" mass="16644">MAAVEVYNAVYRLLAADAEILGLLELSPASSNIEKAKKIVKRKKPPNLTTLIPIIAFYTLPGARDGENKEVYVAPFTFDIYTNDDVDKAQRIAKRIIQMFDGKLPQVNETATLEAMFVTEHESETNQVNTYCYSVGIDFAVVVDKARLK</sequence>
<accession>A0A511VB04</accession>
<reference evidence="1 2" key="1">
    <citation type="submission" date="2019-07" db="EMBL/GenBank/DDBJ databases">
        <title>Whole genome shotgun sequence of Aneurinibacillus danicus NBRC 102444.</title>
        <authorList>
            <person name="Hosoyama A."/>
            <person name="Uohara A."/>
            <person name="Ohji S."/>
            <person name="Ichikawa N."/>
        </authorList>
    </citation>
    <scope>NUCLEOTIDE SEQUENCE [LARGE SCALE GENOMIC DNA]</scope>
    <source>
        <strain evidence="1 2">NBRC 102444</strain>
    </source>
</reference>
<name>A0A511VB04_9BACL</name>
<protein>
    <submittedName>
        <fullName evidence="1">Uncharacterized protein</fullName>
    </submittedName>
</protein>
<proteinExistence type="predicted"/>
<organism evidence="1 2">
    <name type="scientific">Aneurinibacillus danicus</name>
    <dbReference type="NCBI Taxonomy" id="267746"/>
    <lineage>
        <taxon>Bacteria</taxon>
        <taxon>Bacillati</taxon>
        <taxon>Bacillota</taxon>
        <taxon>Bacilli</taxon>
        <taxon>Bacillales</taxon>
        <taxon>Paenibacillaceae</taxon>
        <taxon>Aneurinibacillus group</taxon>
        <taxon>Aneurinibacillus</taxon>
    </lineage>
</organism>
<gene>
    <name evidence="1" type="ORF">ADA01nite_35700</name>
</gene>
<dbReference type="AlphaFoldDB" id="A0A511VB04"/>
<comment type="caution">
    <text evidence="1">The sequence shown here is derived from an EMBL/GenBank/DDBJ whole genome shotgun (WGS) entry which is preliminary data.</text>
</comment>
<evidence type="ECO:0000313" key="2">
    <source>
        <dbReference type="Proteomes" id="UP000321157"/>
    </source>
</evidence>
<dbReference type="RefSeq" id="WP_146811727.1">
    <property type="nucleotide sequence ID" value="NZ_BJXX01000167.1"/>
</dbReference>
<evidence type="ECO:0000313" key="1">
    <source>
        <dbReference type="EMBL" id="GEN36110.1"/>
    </source>
</evidence>